<reference evidence="2" key="1">
    <citation type="submission" date="2005-09" db="EMBL/GenBank/DDBJ databases">
        <authorList>
            <person name="Mural R.J."/>
            <person name="Li P.W."/>
            <person name="Adams M.D."/>
            <person name="Amanatides P.G."/>
            <person name="Baden-Tillson H."/>
            <person name="Barnstead M."/>
            <person name="Chin S.H."/>
            <person name="Dew I."/>
            <person name="Evans C.A."/>
            <person name="Ferriera S."/>
            <person name="Flanigan M."/>
            <person name="Fosler C."/>
            <person name="Glodek A."/>
            <person name="Gu Z."/>
            <person name="Holt R.A."/>
            <person name="Jennings D."/>
            <person name="Kraft C.L."/>
            <person name="Lu F."/>
            <person name="Nguyen T."/>
            <person name="Nusskern D.R."/>
            <person name="Pfannkoch C.M."/>
            <person name="Sitter C."/>
            <person name="Sutton G.G."/>
            <person name="Venter J.C."/>
            <person name="Wang Z."/>
            <person name="Woodage T."/>
            <person name="Zheng X.H."/>
            <person name="Zhong F."/>
        </authorList>
    </citation>
    <scope>NUCLEOTIDE SEQUENCE [LARGE SCALE GENOMIC DNA]</scope>
    <source>
        <strain>BN</strain>
        <strain evidence="2">Sprague-Dawley</strain>
    </source>
</reference>
<dbReference type="Proteomes" id="UP000234681">
    <property type="component" value="Chromosome 2"/>
</dbReference>
<accession>A6IH55</accession>
<dbReference type="EMBL" id="CH473961">
    <property type="protein sequence ID" value="EDM01004.1"/>
    <property type="molecule type" value="Genomic_DNA"/>
</dbReference>
<evidence type="ECO:0000313" key="2">
    <source>
        <dbReference type="Proteomes" id="UP000234681"/>
    </source>
</evidence>
<proteinExistence type="predicted"/>
<evidence type="ECO:0000313" key="1">
    <source>
        <dbReference type="EMBL" id="EDM01004.1"/>
    </source>
</evidence>
<sequence>MMVYAGIQEAEAG</sequence>
<organism evidence="1 2">
    <name type="scientific">Rattus norvegicus</name>
    <name type="common">Rat</name>
    <dbReference type="NCBI Taxonomy" id="10116"/>
    <lineage>
        <taxon>Eukaryota</taxon>
        <taxon>Metazoa</taxon>
        <taxon>Chordata</taxon>
        <taxon>Craniata</taxon>
        <taxon>Vertebrata</taxon>
        <taxon>Euteleostomi</taxon>
        <taxon>Mammalia</taxon>
        <taxon>Eutheria</taxon>
        <taxon>Euarchontoglires</taxon>
        <taxon>Glires</taxon>
        <taxon>Rodentia</taxon>
        <taxon>Myomorpha</taxon>
        <taxon>Muroidea</taxon>
        <taxon>Muridae</taxon>
        <taxon>Murinae</taxon>
        <taxon>Rattus</taxon>
    </lineage>
</organism>
<gene>
    <name evidence="1" type="ORF">rCG_41411</name>
</gene>
<protein>
    <submittedName>
        <fullName evidence="1">RCG41411</fullName>
    </submittedName>
</protein>
<feature type="non-terminal residue" evidence="1">
    <location>
        <position position="13"/>
    </location>
</feature>
<name>A6IH55_RAT</name>